<accession>A0A923MD68</accession>
<dbReference type="InterPro" id="IPR053714">
    <property type="entry name" value="Iso_Racemase_Enz_sf"/>
</dbReference>
<dbReference type="Gene3D" id="3.40.50.12500">
    <property type="match status" value="1"/>
</dbReference>
<name>A0A923MD68_9BURK</name>
<keyword evidence="3" id="KW-1185">Reference proteome</keyword>
<protein>
    <recommendedName>
        <fullName evidence="4">Hydantoin racemase</fullName>
    </recommendedName>
</protein>
<reference evidence="2" key="1">
    <citation type="submission" date="2020-08" db="EMBL/GenBank/DDBJ databases">
        <title>Ramlibacter sp. GTP1 16S ribosomal RNA gene genome sequencing and assembly.</title>
        <authorList>
            <person name="Kang M."/>
        </authorList>
    </citation>
    <scope>NUCLEOTIDE SEQUENCE</scope>
    <source>
        <strain evidence="2">GTP1</strain>
    </source>
</reference>
<dbReference type="RefSeq" id="WP_187084333.1">
    <property type="nucleotide sequence ID" value="NZ_JACORU010000013.1"/>
</dbReference>
<gene>
    <name evidence="2" type="ORF">H8R02_25510</name>
</gene>
<comment type="similarity">
    <text evidence="1">Belongs to the HyuE racemase family.</text>
</comment>
<dbReference type="InterPro" id="IPR015942">
    <property type="entry name" value="Asp/Glu/hydantoin_racemase"/>
</dbReference>
<dbReference type="AlphaFoldDB" id="A0A923MD68"/>
<organism evidence="2 3">
    <name type="scientific">Ramlibacter albus</name>
    <dbReference type="NCBI Taxonomy" id="2079448"/>
    <lineage>
        <taxon>Bacteria</taxon>
        <taxon>Pseudomonadati</taxon>
        <taxon>Pseudomonadota</taxon>
        <taxon>Betaproteobacteria</taxon>
        <taxon>Burkholderiales</taxon>
        <taxon>Comamonadaceae</taxon>
        <taxon>Ramlibacter</taxon>
    </lineage>
</organism>
<dbReference type="Proteomes" id="UP000596827">
    <property type="component" value="Unassembled WGS sequence"/>
</dbReference>
<dbReference type="GO" id="GO:0047661">
    <property type="term" value="F:amino-acid racemase activity"/>
    <property type="evidence" value="ECO:0007669"/>
    <property type="project" value="InterPro"/>
</dbReference>
<evidence type="ECO:0000313" key="3">
    <source>
        <dbReference type="Proteomes" id="UP000596827"/>
    </source>
</evidence>
<sequence>MKIWFQLLSSETGMRGFLDATQKLVDRAMPPGVTVEVRGTTHGVIGDQYRLFCNYDTREVIDNALRIRQEGGYDAFVIANSMDPVLVELREMLDIPVVAFMETCAFTACTFGERFGVIGVNRKLMAWYRSIVYGYGIADRLAAMEPMEVADTRSLDLGFTDSAFGDMLQEQLVAAGRRAIDKGAEVLFVGGPPGTLMAQRGVFTIDGVPLLDTYTLLAKTAETMAVMHKLTGTCVSRHLLYAAPAPELVRKVGAAYGVPPLRNG</sequence>
<evidence type="ECO:0000256" key="1">
    <source>
        <dbReference type="ARBA" id="ARBA00038414"/>
    </source>
</evidence>
<evidence type="ECO:0008006" key="4">
    <source>
        <dbReference type="Google" id="ProtNLM"/>
    </source>
</evidence>
<evidence type="ECO:0000313" key="2">
    <source>
        <dbReference type="EMBL" id="MBC5767845.1"/>
    </source>
</evidence>
<dbReference type="Pfam" id="PF01177">
    <property type="entry name" value="Asp_Glu_race"/>
    <property type="match status" value="1"/>
</dbReference>
<proteinExistence type="inferred from homology"/>
<dbReference type="EMBL" id="JACORU010000013">
    <property type="protein sequence ID" value="MBC5767845.1"/>
    <property type="molecule type" value="Genomic_DNA"/>
</dbReference>
<comment type="caution">
    <text evidence="2">The sequence shown here is derived from an EMBL/GenBank/DDBJ whole genome shotgun (WGS) entry which is preliminary data.</text>
</comment>